<evidence type="ECO:0000256" key="1">
    <source>
        <dbReference type="SAM" id="MobiDB-lite"/>
    </source>
</evidence>
<dbReference type="GO" id="GO:0016787">
    <property type="term" value="F:hydrolase activity"/>
    <property type="evidence" value="ECO:0007669"/>
    <property type="project" value="UniProtKB-KW"/>
</dbReference>
<accession>A0A6N3B2C8</accession>
<dbReference type="InterPro" id="IPR044929">
    <property type="entry name" value="DNA/RNA_non-sp_Endonuclease_sf"/>
</dbReference>
<feature type="domain" description="Type VII secretion system protein EssD-like" evidence="3">
    <location>
        <begin position="96"/>
        <end position="224"/>
    </location>
</feature>
<dbReference type="Gene3D" id="3.40.570.10">
    <property type="entry name" value="Extracellular Endonuclease, subunit A"/>
    <property type="match status" value="1"/>
</dbReference>
<name>A0A6N3B2C8_9ACTN</name>
<dbReference type="AlphaFoldDB" id="A0A6N3B2C8"/>
<sequence>MRHMPIKLRGLTKTLLLFSLFASLAGCGGAEATASGSAPTPVSGHEVSETVSESAPSESAGEIDIADIPEYSGSPYVEVSGNVPSFTDADLSSPAETYTPLDSLGRCGSAMAIVSLETMPTEERGSIGMVKPSGWHTVRYDDLIADRYLYNRCHLIGYQLTGENANERNLITGTRHLNVEGMLPFENEVADYVESTGNRVLYRVTPVFAGDELVARGVQMEAQSVEDGGAGVSFNVFCHNVQPGIEIDYGTGESRRSQTAVDAGGSDSDVHSEGTAYILNIDSGKFHLPDCPSVGKMADHNKRDIACAYDEMIANGYSPCGNCRPMIGAVHERERSRPETD</sequence>
<keyword evidence="2" id="KW-0732">Signal</keyword>
<dbReference type="EMBL" id="CACRTN010000012">
    <property type="protein sequence ID" value="VYT95976.1"/>
    <property type="molecule type" value="Genomic_DNA"/>
</dbReference>
<reference evidence="4" key="1">
    <citation type="submission" date="2019-11" db="EMBL/GenBank/DDBJ databases">
        <authorList>
            <person name="Feng L."/>
        </authorList>
    </citation>
    <scope>NUCLEOTIDE SEQUENCE</scope>
    <source>
        <strain evidence="4">CintestinalisLFYP54</strain>
    </source>
</reference>
<proteinExistence type="predicted"/>
<organism evidence="4">
    <name type="scientific">Collinsella intestinalis</name>
    <dbReference type="NCBI Taxonomy" id="147207"/>
    <lineage>
        <taxon>Bacteria</taxon>
        <taxon>Bacillati</taxon>
        <taxon>Actinomycetota</taxon>
        <taxon>Coriobacteriia</taxon>
        <taxon>Coriobacteriales</taxon>
        <taxon>Coriobacteriaceae</taxon>
        <taxon>Collinsella</taxon>
    </lineage>
</organism>
<feature type="signal peptide" evidence="2">
    <location>
        <begin position="1"/>
        <end position="25"/>
    </location>
</feature>
<evidence type="ECO:0000259" key="3">
    <source>
        <dbReference type="Pfam" id="PF13930"/>
    </source>
</evidence>
<evidence type="ECO:0000313" key="4">
    <source>
        <dbReference type="EMBL" id="VYT95976.1"/>
    </source>
</evidence>
<dbReference type="Pfam" id="PF13930">
    <property type="entry name" value="Endonuclea_NS_2"/>
    <property type="match status" value="1"/>
</dbReference>
<gene>
    <name evidence="4" type="primary">endA</name>
    <name evidence="4" type="ORF">CILFYP54_00390</name>
</gene>
<feature type="region of interest" description="Disordered" evidence="1">
    <location>
        <begin position="32"/>
        <end position="64"/>
    </location>
</feature>
<dbReference type="InterPro" id="IPR044927">
    <property type="entry name" value="Endonuclea_NS_2"/>
</dbReference>
<dbReference type="EC" id="3.1.30.-" evidence="4"/>
<keyword evidence="4" id="KW-0378">Hydrolase</keyword>
<feature type="chain" id="PRO_5038602646" evidence="2">
    <location>
        <begin position="26"/>
        <end position="341"/>
    </location>
</feature>
<dbReference type="InterPro" id="IPR035451">
    <property type="entry name" value="Ada-like_dom_sf"/>
</dbReference>
<protein>
    <submittedName>
        <fullName evidence="4">DNA-entry nuclease</fullName>
        <ecNumber evidence="4">3.1.30.-</ecNumber>
    </submittedName>
</protein>
<evidence type="ECO:0000256" key="2">
    <source>
        <dbReference type="SAM" id="SignalP"/>
    </source>
</evidence>
<dbReference type="PROSITE" id="PS51257">
    <property type="entry name" value="PROKAR_LIPOPROTEIN"/>
    <property type="match status" value="1"/>
</dbReference>
<dbReference type="Gene3D" id="3.40.10.10">
    <property type="entry name" value="DNA Methylphosphotriester Repair Domain"/>
    <property type="match status" value="1"/>
</dbReference>
<dbReference type="SUPFAM" id="SSF57884">
    <property type="entry name" value="Ada DNA repair protein, N-terminal domain (N-Ada 10)"/>
    <property type="match status" value="1"/>
</dbReference>